<keyword evidence="3" id="KW-1185">Reference proteome</keyword>
<dbReference type="AlphaFoldDB" id="A0A2G8TEV9"/>
<accession>A0A2G8TEV9</accession>
<evidence type="ECO:0000259" key="1">
    <source>
        <dbReference type="Pfam" id="PF09557"/>
    </source>
</evidence>
<feature type="domain" description="DUF2382" evidence="1">
    <location>
        <begin position="2"/>
        <end position="112"/>
    </location>
</feature>
<dbReference type="Pfam" id="PF09557">
    <property type="entry name" value="DUF2382"/>
    <property type="match status" value="1"/>
</dbReference>
<dbReference type="Proteomes" id="UP000230390">
    <property type="component" value="Unassembled WGS sequence"/>
</dbReference>
<reference evidence="2 3" key="1">
    <citation type="submission" date="2017-10" db="EMBL/GenBank/DDBJ databases">
        <title>Massilia psychrophilum sp. nov., a novel purple-pigmented bacterium isolated from Tianshan glacier, Xinjiang Municipality, China.</title>
        <authorList>
            <person name="Wang H."/>
        </authorList>
    </citation>
    <scope>NUCLEOTIDE SEQUENCE [LARGE SCALE GENOMIC DNA]</scope>
    <source>
        <strain evidence="2 3">JCM 30074</strain>
    </source>
</reference>
<evidence type="ECO:0000313" key="3">
    <source>
        <dbReference type="Proteomes" id="UP000230390"/>
    </source>
</evidence>
<protein>
    <recommendedName>
        <fullName evidence="1">DUF2382 domain-containing protein</fullName>
    </recommendedName>
</protein>
<proteinExistence type="predicted"/>
<gene>
    <name evidence="2" type="ORF">CR105_13815</name>
</gene>
<dbReference type="OrthoDB" id="8757728at2"/>
<organism evidence="2 3">
    <name type="scientific">Massilia eurypsychrophila</name>
    <dbReference type="NCBI Taxonomy" id="1485217"/>
    <lineage>
        <taxon>Bacteria</taxon>
        <taxon>Pseudomonadati</taxon>
        <taxon>Pseudomonadota</taxon>
        <taxon>Betaproteobacteria</taxon>
        <taxon>Burkholderiales</taxon>
        <taxon>Oxalobacteraceae</taxon>
        <taxon>Telluria group</taxon>
        <taxon>Massilia</taxon>
    </lineage>
</organism>
<evidence type="ECO:0000313" key="2">
    <source>
        <dbReference type="EMBL" id="PIL44587.1"/>
    </source>
</evidence>
<sequence length="121" mass="13918">MHQEQVDVSIRTVDTGRGVRVTTSVSEHPFEVDETLHHDDVEISHVAVGQFVTGTDVPAPRYEGDTYIIPIIEEVLVVERRLRIKEEVHITKVKREDRHTETVFLKAEQVRVERFDDASDT</sequence>
<dbReference type="InterPro" id="IPR019060">
    <property type="entry name" value="DUF2382"/>
</dbReference>
<dbReference type="EMBL" id="PDOC01000007">
    <property type="protein sequence ID" value="PIL44587.1"/>
    <property type="molecule type" value="Genomic_DNA"/>
</dbReference>
<name>A0A2G8TEV9_9BURK</name>
<comment type="caution">
    <text evidence="2">The sequence shown here is derived from an EMBL/GenBank/DDBJ whole genome shotgun (WGS) entry which is preliminary data.</text>
</comment>